<dbReference type="Pfam" id="PF01061">
    <property type="entry name" value="ABC2_membrane"/>
    <property type="match status" value="1"/>
</dbReference>
<dbReference type="PIRSF" id="PIRSF006648">
    <property type="entry name" value="DrrB"/>
    <property type="match status" value="1"/>
</dbReference>
<evidence type="ECO:0000256" key="1">
    <source>
        <dbReference type="ARBA" id="ARBA00004141"/>
    </source>
</evidence>
<keyword evidence="9" id="KW-1185">Reference proteome</keyword>
<dbReference type="InterPro" id="IPR051784">
    <property type="entry name" value="Nod_factor_ABC_transporter"/>
</dbReference>
<gene>
    <name evidence="8" type="ORF">ACFQKB_26150</name>
</gene>
<feature type="transmembrane region" description="Helical" evidence="6">
    <location>
        <begin position="29"/>
        <end position="50"/>
    </location>
</feature>
<evidence type="ECO:0000259" key="7">
    <source>
        <dbReference type="PROSITE" id="PS51012"/>
    </source>
</evidence>
<dbReference type="InterPro" id="IPR000412">
    <property type="entry name" value="ABC_2_transport"/>
</dbReference>
<reference evidence="9" key="1">
    <citation type="journal article" date="2019" name="Int. J. Syst. Evol. Microbiol.">
        <title>The Global Catalogue of Microorganisms (GCM) 10K type strain sequencing project: providing services to taxonomists for standard genome sequencing and annotation.</title>
        <authorList>
            <consortium name="The Broad Institute Genomics Platform"/>
            <consortium name="The Broad Institute Genome Sequencing Center for Infectious Disease"/>
            <person name="Wu L."/>
            <person name="Ma J."/>
        </authorList>
    </citation>
    <scope>NUCLEOTIDE SEQUENCE [LARGE SCALE GENOMIC DNA]</scope>
    <source>
        <strain evidence="9">JCM 3369</strain>
    </source>
</reference>
<dbReference type="PROSITE" id="PS51012">
    <property type="entry name" value="ABC_TM2"/>
    <property type="match status" value="1"/>
</dbReference>
<organism evidence="8 9">
    <name type="scientific">Actinomadura yumaensis</name>
    <dbReference type="NCBI Taxonomy" id="111807"/>
    <lineage>
        <taxon>Bacteria</taxon>
        <taxon>Bacillati</taxon>
        <taxon>Actinomycetota</taxon>
        <taxon>Actinomycetes</taxon>
        <taxon>Streptosporangiales</taxon>
        <taxon>Thermomonosporaceae</taxon>
        <taxon>Actinomadura</taxon>
    </lineage>
</organism>
<comment type="similarity">
    <text evidence="6">Belongs to the ABC-2 integral membrane protein family.</text>
</comment>
<comment type="subcellular location">
    <subcellularLocation>
        <location evidence="6">Cell membrane</location>
        <topology evidence="6">Multi-pass membrane protein</topology>
    </subcellularLocation>
    <subcellularLocation>
        <location evidence="1">Membrane</location>
        <topology evidence="1">Multi-pass membrane protein</topology>
    </subcellularLocation>
</comment>
<feature type="transmembrane region" description="Helical" evidence="6">
    <location>
        <begin position="62"/>
        <end position="88"/>
    </location>
</feature>
<evidence type="ECO:0000256" key="4">
    <source>
        <dbReference type="ARBA" id="ARBA00023136"/>
    </source>
</evidence>
<evidence type="ECO:0000256" key="6">
    <source>
        <dbReference type="RuleBase" id="RU361157"/>
    </source>
</evidence>
<dbReference type="PANTHER" id="PTHR43229">
    <property type="entry name" value="NODULATION PROTEIN J"/>
    <property type="match status" value="1"/>
</dbReference>
<dbReference type="PANTHER" id="PTHR43229:SF2">
    <property type="entry name" value="NODULATION PROTEIN J"/>
    <property type="match status" value="1"/>
</dbReference>
<keyword evidence="4 6" id="KW-0472">Membrane</keyword>
<sequence length="262" mass="28000">MTAGPVASVVVQSYHLTVRDLRNSLRQPSYVLAALIQPIAWLLLFGKLLGPLLEHGSADGSYLAFLTPGIVAMTAVFSSGWAGMGIVAEMEHGTLNRFLITPVPRGALVTGRLTQQAVVVLGQTLIVLAFGLALGARFSGGVLILVVFFACVLLGALSVAALSNALGLVTRRHQRVLSVGQFLLLPLAFLSEIFVPRDVMPGWMRAVATVNPVNWVVEVGREATRGDVGWAGVLDRTFALLALTAACAWLSAMAFRHYQRQV</sequence>
<accession>A0ABW2CSH1</accession>
<comment type="caution">
    <text evidence="8">The sequence shown here is derived from an EMBL/GenBank/DDBJ whole genome shotgun (WGS) entry which is preliminary data.</text>
</comment>
<evidence type="ECO:0000256" key="5">
    <source>
        <dbReference type="ARBA" id="ARBA00023251"/>
    </source>
</evidence>
<feature type="transmembrane region" description="Helical" evidence="6">
    <location>
        <begin position="117"/>
        <end position="136"/>
    </location>
</feature>
<feature type="transmembrane region" description="Helical" evidence="6">
    <location>
        <begin position="237"/>
        <end position="255"/>
    </location>
</feature>
<feature type="transmembrane region" description="Helical" evidence="6">
    <location>
        <begin position="176"/>
        <end position="195"/>
    </location>
</feature>
<protein>
    <recommendedName>
        <fullName evidence="6">Transport permease protein</fullName>
    </recommendedName>
</protein>
<name>A0ABW2CSH1_9ACTN</name>
<proteinExistence type="inferred from homology"/>
<feature type="transmembrane region" description="Helical" evidence="6">
    <location>
        <begin position="142"/>
        <end position="169"/>
    </location>
</feature>
<keyword evidence="3 6" id="KW-1133">Transmembrane helix</keyword>
<dbReference type="PRINTS" id="PR00164">
    <property type="entry name" value="ABC2TRNSPORT"/>
</dbReference>
<evidence type="ECO:0000313" key="9">
    <source>
        <dbReference type="Proteomes" id="UP001596380"/>
    </source>
</evidence>
<dbReference type="InterPro" id="IPR013525">
    <property type="entry name" value="ABC2_TM"/>
</dbReference>
<dbReference type="EMBL" id="JBHSXS010000018">
    <property type="protein sequence ID" value="MFC6883265.1"/>
    <property type="molecule type" value="Genomic_DNA"/>
</dbReference>
<dbReference type="InterPro" id="IPR047817">
    <property type="entry name" value="ABC2_TM_bact-type"/>
</dbReference>
<dbReference type="RefSeq" id="WP_160822507.1">
    <property type="nucleotide sequence ID" value="NZ_JBHSXE010000001.1"/>
</dbReference>
<keyword evidence="6" id="KW-0813">Transport</keyword>
<keyword evidence="2 6" id="KW-0812">Transmembrane</keyword>
<keyword evidence="5" id="KW-0046">Antibiotic resistance</keyword>
<evidence type="ECO:0000256" key="3">
    <source>
        <dbReference type="ARBA" id="ARBA00022989"/>
    </source>
</evidence>
<dbReference type="Proteomes" id="UP001596380">
    <property type="component" value="Unassembled WGS sequence"/>
</dbReference>
<feature type="domain" description="ABC transmembrane type-2" evidence="7">
    <location>
        <begin position="29"/>
        <end position="258"/>
    </location>
</feature>
<evidence type="ECO:0000313" key="8">
    <source>
        <dbReference type="EMBL" id="MFC6883265.1"/>
    </source>
</evidence>
<keyword evidence="6" id="KW-1003">Cell membrane</keyword>
<evidence type="ECO:0000256" key="2">
    <source>
        <dbReference type="ARBA" id="ARBA00022692"/>
    </source>
</evidence>